<proteinExistence type="predicted"/>
<keyword evidence="4" id="KW-1185">Reference proteome</keyword>
<dbReference type="NCBIfam" id="TIGR04294">
    <property type="entry name" value="pre_pil_HX9DG"/>
    <property type="match status" value="1"/>
</dbReference>
<evidence type="ECO:0000259" key="2">
    <source>
        <dbReference type="Pfam" id="PF07596"/>
    </source>
</evidence>
<dbReference type="InterPro" id="IPR012902">
    <property type="entry name" value="N_methyl_site"/>
</dbReference>
<organism evidence="3 4">
    <name type="scientific">Stieleria neptunia</name>
    <dbReference type="NCBI Taxonomy" id="2527979"/>
    <lineage>
        <taxon>Bacteria</taxon>
        <taxon>Pseudomonadati</taxon>
        <taxon>Planctomycetota</taxon>
        <taxon>Planctomycetia</taxon>
        <taxon>Pirellulales</taxon>
        <taxon>Pirellulaceae</taxon>
        <taxon>Stieleria</taxon>
    </lineage>
</organism>
<gene>
    <name evidence="3" type="ORF">Enr13x_16250</name>
</gene>
<feature type="domain" description="DUF1559" evidence="2">
    <location>
        <begin position="60"/>
        <end position="351"/>
    </location>
</feature>
<dbReference type="EMBL" id="CP037423">
    <property type="protein sequence ID" value="QDV41782.1"/>
    <property type="molecule type" value="Genomic_DNA"/>
</dbReference>
<evidence type="ECO:0000313" key="4">
    <source>
        <dbReference type="Proteomes" id="UP000319004"/>
    </source>
</evidence>
<dbReference type="InterPro" id="IPR011453">
    <property type="entry name" value="DUF1559"/>
</dbReference>
<evidence type="ECO:0000313" key="3">
    <source>
        <dbReference type="EMBL" id="QDV41782.1"/>
    </source>
</evidence>
<dbReference type="KEGG" id="snep:Enr13x_16250"/>
<name>A0A518HLP8_9BACT</name>
<dbReference type="Proteomes" id="UP000319004">
    <property type="component" value="Chromosome"/>
</dbReference>
<feature type="transmembrane region" description="Helical" evidence="1">
    <location>
        <begin position="38"/>
        <end position="59"/>
    </location>
</feature>
<dbReference type="Gene3D" id="3.30.700.10">
    <property type="entry name" value="Glycoprotein, Type 4 Pilin"/>
    <property type="match status" value="1"/>
</dbReference>
<dbReference type="NCBIfam" id="TIGR02532">
    <property type="entry name" value="IV_pilin_GFxxxE"/>
    <property type="match status" value="1"/>
</dbReference>
<dbReference type="InterPro" id="IPR045584">
    <property type="entry name" value="Pilin-like"/>
</dbReference>
<dbReference type="InterPro" id="IPR027558">
    <property type="entry name" value="Pre_pil_HX9DG_C"/>
</dbReference>
<dbReference type="Pfam" id="PF07963">
    <property type="entry name" value="N_methyl"/>
    <property type="match status" value="1"/>
</dbReference>
<keyword evidence="1" id="KW-0812">Transmembrane</keyword>
<dbReference type="Pfam" id="PF07596">
    <property type="entry name" value="SBP_bac_10"/>
    <property type="match status" value="1"/>
</dbReference>
<dbReference type="PANTHER" id="PTHR30093:SF2">
    <property type="entry name" value="TYPE II SECRETION SYSTEM PROTEIN H"/>
    <property type="match status" value="1"/>
</dbReference>
<dbReference type="RefSeq" id="WP_145385460.1">
    <property type="nucleotide sequence ID" value="NZ_CP037423.1"/>
</dbReference>
<sequence length="370" mass="40040">MSRLPVCPTASRSGFPAPIAFRPDAAPPHRVGRRGFTLVELLVVIAIIGILVGLLLPAVQAAREAARSMQCSNNLKQIGLALHNYASAYNEAFPNNGYPWPNGYPNDYSPHAKLLPFIEQAQLQDLIDFDIYMGHPAFQDLPERLHDAAGTRIPTYECPSDVGAELHALDLPSGASIQIAGTSYAMNQGSGTDGVFHPGNGVKSDGLCWVGAKVKFRDILDGTSHTIVFAETTIGLGIGIATPTPKMDVRGYRASPTSLDQTVIDAVETGDYSVVEPFVTQWTGNRNHYWLRGSVPNGPVMNGFLTPNSNIPDLHYGSSKVTGPRSYHTGFAQVLMADGSVRNVTDSVDRELWHASWTRMGREVKTISSL</sequence>
<accession>A0A518HLP8</accession>
<evidence type="ECO:0000256" key="1">
    <source>
        <dbReference type="SAM" id="Phobius"/>
    </source>
</evidence>
<keyword evidence="1" id="KW-1133">Transmembrane helix</keyword>
<dbReference type="PROSITE" id="PS00409">
    <property type="entry name" value="PROKAR_NTER_METHYL"/>
    <property type="match status" value="1"/>
</dbReference>
<keyword evidence="1" id="KW-0472">Membrane</keyword>
<dbReference type="SUPFAM" id="SSF54523">
    <property type="entry name" value="Pili subunits"/>
    <property type="match status" value="1"/>
</dbReference>
<reference evidence="3 4" key="1">
    <citation type="submission" date="2019-03" db="EMBL/GenBank/DDBJ databases">
        <title>Deep-cultivation of Planctomycetes and their phenomic and genomic characterization uncovers novel biology.</title>
        <authorList>
            <person name="Wiegand S."/>
            <person name="Jogler M."/>
            <person name="Boedeker C."/>
            <person name="Pinto D."/>
            <person name="Vollmers J."/>
            <person name="Rivas-Marin E."/>
            <person name="Kohn T."/>
            <person name="Peeters S.H."/>
            <person name="Heuer A."/>
            <person name="Rast P."/>
            <person name="Oberbeckmann S."/>
            <person name="Bunk B."/>
            <person name="Jeske O."/>
            <person name="Meyerdierks A."/>
            <person name="Storesund J.E."/>
            <person name="Kallscheuer N."/>
            <person name="Luecker S."/>
            <person name="Lage O.M."/>
            <person name="Pohl T."/>
            <person name="Merkel B.J."/>
            <person name="Hornburger P."/>
            <person name="Mueller R.-W."/>
            <person name="Bruemmer F."/>
            <person name="Labrenz M."/>
            <person name="Spormann A.M."/>
            <person name="Op den Camp H."/>
            <person name="Overmann J."/>
            <person name="Amann R."/>
            <person name="Jetten M.S.M."/>
            <person name="Mascher T."/>
            <person name="Medema M.H."/>
            <person name="Devos D.P."/>
            <person name="Kaster A.-K."/>
            <person name="Ovreas L."/>
            <person name="Rohde M."/>
            <person name="Galperin M.Y."/>
            <person name="Jogler C."/>
        </authorList>
    </citation>
    <scope>NUCLEOTIDE SEQUENCE [LARGE SCALE GENOMIC DNA]</scope>
    <source>
        <strain evidence="3 4">Enr13</strain>
    </source>
</reference>
<protein>
    <recommendedName>
        <fullName evidence="2">DUF1559 domain-containing protein</fullName>
    </recommendedName>
</protein>
<dbReference type="PANTHER" id="PTHR30093">
    <property type="entry name" value="GENERAL SECRETION PATHWAY PROTEIN G"/>
    <property type="match status" value="1"/>
</dbReference>
<dbReference type="AlphaFoldDB" id="A0A518HLP8"/>
<dbReference type="OrthoDB" id="248923at2"/>